<accession>A0A211VJD7</accession>
<proteinExistence type="predicted"/>
<dbReference type="EMBL" id="WOAD01000006">
    <property type="protein sequence ID" value="MUI35402.1"/>
    <property type="molecule type" value="Genomic_DNA"/>
</dbReference>
<comment type="caution">
    <text evidence="2">The sequence shown here is derived from an EMBL/GenBank/DDBJ whole genome shotgun (WGS) entry which is preliminary data.</text>
</comment>
<dbReference type="AlphaFoldDB" id="A0A211VJD7"/>
<protein>
    <recommendedName>
        <fullName evidence="7">Acetyltransferase</fullName>
    </recommendedName>
</protein>
<organism evidence="2 4">
    <name type="scientific">Pseudomonas aeruginosa</name>
    <dbReference type="NCBI Taxonomy" id="287"/>
    <lineage>
        <taxon>Bacteria</taxon>
        <taxon>Pseudomonadati</taxon>
        <taxon>Pseudomonadota</taxon>
        <taxon>Gammaproteobacteria</taxon>
        <taxon>Pseudomonadales</taxon>
        <taxon>Pseudomonadaceae</taxon>
        <taxon>Pseudomonas</taxon>
    </lineage>
</organism>
<name>A0A211VJD7_PSEAI</name>
<gene>
    <name evidence="2" type="ORF">CAZ10_04670</name>
    <name evidence="1" type="ORF">GNQ48_10325</name>
    <name evidence="3" type="ORF">IPC1295_02470</name>
</gene>
<dbReference type="Proteomes" id="UP000194857">
    <property type="component" value="Unassembled WGS sequence"/>
</dbReference>
<dbReference type="EMBL" id="NSNE01000001">
    <property type="protein sequence ID" value="RPM23389.1"/>
    <property type="molecule type" value="Genomic_DNA"/>
</dbReference>
<evidence type="ECO:0000313" key="3">
    <source>
        <dbReference type="EMBL" id="RPM23389.1"/>
    </source>
</evidence>
<dbReference type="EMBL" id="NFFZ01000002">
    <property type="protein sequence ID" value="OTI65066.1"/>
    <property type="molecule type" value="Genomic_DNA"/>
</dbReference>
<evidence type="ECO:0000313" key="5">
    <source>
        <dbReference type="Proteomes" id="UP000284767"/>
    </source>
</evidence>
<dbReference type="SUPFAM" id="SSF55729">
    <property type="entry name" value="Acyl-CoA N-acyltransferases (Nat)"/>
    <property type="match status" value="1"/>
</dbReference>
<reference evidence="3 5" key="2">
    <citation type="submission" date="2017-08" db="EMBL/GenBank/DDBJ databases">
        <authorList>
            <person name="Feschi L."/>
            <person name="Jeukens J."/>
            <person name="Emond-Rheault J.-G."/>
            <person name="Kukavica-Ibrulj I."/>
            <person name="Boyle B."/>
            <person name="Levesque R.C."/>
        </authorList>
    </citation>
    <scope>NUCLEOTIDE SEQUENCE [LARGE SCALE GENOMIC DNA]</scope>
    <source>
        <strain evidence="3 5">PA-W36</strain>
    </source>
</reference>
<evidence type="ECO:0000313" key="2">
    <source>
        <dbReference type="EMBL" id="OTI65066.1"/>
    </source>
</evidence>
<dbReference type="Gene3D" id="3.40.630.30">
    <property type="match status" value="1"/>
</dbReference>
<reference evidence="3 5" key="3">
    <citation type="submission" date="2019-01" db="EMBL/GenBank/DDBJ databases">
        <title>The Pseudomonas aeruginosa pan-genome provides new insights on its population structure, horizontal gene transfer and pathogenicity.</title>
        <authorList>
            <person name="Freschi L."/>
            <person name="Vincent A.T."/>
            <person name="Jeukens J."/>
            <person name="Emond-Rheault J.-G."/>
            <person name="Kukavica-Ibrulj I."/>
            <person name="Dupont M.-J."/>
            <person name="Charette S.J."/>
            <person name="Boyle B."/>
            <person name="Levesque R.C."/>
        </authorList>
    </citation>
    <scope>NUCLEOTIDE SEQUENCE [LARGE SCALE GENOMIC DNA]</scope>
    <source>
        <strain evidence="3 5">PA-W36</strain>
    </source>
</reference>
<evidence type="ECO:0000313" key="1">
    <source>
        <dbReference type="EMBL" id="MUI35402.1"/>
    </source>
</evidence>
<dbReference type="RefSeq" id="WP_071534011.1">
    <property type="nucleotide sequence ID" value="NZ_LEFP01000056.1"/>
</dbReference>
<dbReference type="InterPro" id="IPR016181">
    <property type="entry name" value="Acyl_CoA_acyltransferase"/>
</dbReference>
<dbReference type="Proteomes" id="UP000284767">
    <property type="component" value="Unassembled WGS sequence"/>
</dbReference>
<reference evidence="1 6" key="4">
    <citation type="submission" date="2019-11" db="EMBL/GenBank/DDBJ databases">
        <title>Genomes of ocular Pseudomonas aeruginosa isolates.</title>
        <authorList>
            <person name="Khan M."/>
            <person name="Rice S.A."/>
            <person name="Willcox M.D.P."/>
            <person name="Stapleton F."/>
        </authorList>
    </citation>
    <scope>NUCLEOTIDE SEQUENCE [LARGE SCALE GENOMIC DNA]</scope>
    <source>
        <strain evidence="1 6">PA221</strain>
    </source>
</reference>
<evidence type="ECO:0000313" key="6">
    <source>
        <dbReference type="Proteomes" id="UP000433532"/>
    </source>
</evidence>
<evidence type="ECO:0000313" key="4">
    <source>
        <dbReference type="Proteomes" id="UP000194857"/>
    </source>
</evidence>
<evidence type="ECO:0008006" key="7">
    <source>
        <dbReference type="Google" id="ProtNLM"/>
    </source>
</evidence>
<dbReference type="Proteomes" id="UP000433532">
    <property type="component" value="Unassembled WGS sequence"/>
</dbReference>
<sequence>MASALLRQARDDCRGDRLFTSCNRSNLPMRRLLEREGFQPSGVIDNLDEGDPELVFVRFLAPSR</sequence>
<reference evidence="2 4" key="1">
    <citation type="submission" date="2017-05" db="EMBL/GenBank/DDBJ databases">
        <authorList>
            <person name="Song R."/>
            <person name="Chenine A.L."/>
            <person name="Ruprecht R.M."/>
        </authorList>
    </citation>
    <scope>NUCLEOTIDE SEQUENCE [LARGE SCALE GENOMIC DNA]</scope>
    <source>
        <strain evidence="2 4">S567_C10_BS</strain>
    </source>
</reference>